<organism evidence="1 2">
    <name type="scientific">Roseibacillus persicicus</name>
    <dbReference type="NCBI Taxonomy" id="454148"/>
    <lineage>
        <taxon>Bacteria</taxon>
        <taxon>Pseudomonadati</taxon>
        <taxon>Verrucomicrobiota</taxon>
        <taxon>Verrucomicrobiia</taxon>
        <taxon>Verrucomicrobiales</taxon>
        <taxon>Verrucomicrobiaceae</taxon>
        <taxon>Roseibacillus</taxon>
    </lineage>
</organism>
<dbReference type="EMBL" id="BMXI01000005">
    <property type="protein sequence ID" value="GHC49177.1"/>
    <property type="molecule type" value="Genomic_DNA"/>
</dbReference>
<sequence>MLEDAVEEYLGSNAEVTGGGAGNRGWNVDIDVVRELDECELRDFCRFLIGFGVAPHALLELYSEGGPKRRLVIGEFSGLGSSE</sequence>
<reference evidence="1" key="1">
    <citation type="journal article" date="2014" name="Int. J. Syst. Evol. Microbiol.">
        <title>Complete genome sequence of Corynebacterium casei LMG S-19264T (=DSM 44701T), isolated from a smear-ripened cheese.</title>
        <authorList>
            <consortium name="US DOE Joint Genome Institute (JGI-PGF)"/>
            <person name="Walter F."/>
            <person name="Albersmeier A."/>
            <person name="Kalinowski J."/>
            <person name="Ruckert C."/>
        </authorList>
    </citation>
    <scope>NUCLEOTIDE SEQUENCE</scope>
    <source>
        <strain evidence="1">KCTC 12988</strain>
    </source>
</reference>
<evidence type="ECO:0000313" key="2">
    <source>
        <dbReference type="Proteomes" id="UP000644507"/>
    </source>
</evidence>
<dbReference type="Proteomes" id="UP000644507">
    <property type="component" value="Unassembled WGS sequence"/>
</dbReference>
<comment type="caution">
    <text evidence="1">The sequence shown here is derived from an EMBL/GenBank/DDBJ whole genome shotgun (WGS) entry which is preliminary data.</text>
</comment>
<proteinExistence type="predicted"/>
<protein>
    <submittedName>
        <fullName evidence="1">Uncharacterized protein</fullName>
    </submittedName>
</protein>
<evidence type="ECO:0000313" key="1">
    <source>
        <dbReference type="EMBL" id="GHC49177.1"/>
    </source>
</evidence>
<accession>A0A918TIH9</accession>
<gene>
    <name evidence="1" type="ORF">GCM10007100_13840</name>
</gene>
<dbReference type="AlphaFoldDB" id="A0A918TIH9"/>
<keyword evidence="2" id="KW-1185">Reference proteome</keyword>
<name>A0A918TIH9_9BACT</name>
<reference evidence="1" key="2">
    <citation type="submission" date="2020-09" db="EMBL/GenBank/DDBJ databases">
        <authorList>
            <person name="Sun Q."/>
            <person name="Kim S."/>
        </authorList>
    </citation>
    <scope>NUCLEOTIDE SEQUENCE</scope>
    <source>
        <strain evidence="1">KCTC 12988</strain>
    </source>
</reference>